<comment type="caution">
    <text evidence="5">The sequence shown here is derived from an EMBL/GenBank/DDBJ whole genome shotgun (WGS) entry which is preliminary data.</text>
</comment>
<sequence>METGFVQVENGEFKRNNKKIVLRGFSIGSWMDIESFMLRIPGTEKRIRQTYAEVYGKDNADLFFDEFLTSFINEDDFVLIKSLGVNVLRLPFGYWHFENDQEPGKYIQNGFKHLDRVIALCRKYGIYAILDLHSSPGGQNPDSHGGSETGVSGFWEDALARERVIKLWGYIAKKYKDEPIIAGYDVLNEPSFVSNISAFNDFYRKVIQEIRNVDMNHIIFLEGDDWAKDFSIFDSLGGYQQAISFHFYPGQHVFMSTEAEERKAQLEEKISYFTKLREETGMALWAGETGGHFPKDKLLEGIKLVKDCLDIFEKHGISWTLWSYKDAGAMGMVYPKDDTKWMSMANDFRHQWQLKGRSNPTIAKEIFEMVEGKFSYTIHEKIKEPLAFRLYSFLNELHIHMLVKPKLQSIPWEEMKEYPKSFLLENCDGWEELAELVKSYTLYKYSEG</sequence>
<protein>
    <submittedName>
        <fullName evidence="5">Glycoside hydrolase family 5 protein</fullName>
    </submittedName>
</protein>
<evidence type="ECO:0000256" key="1">
    <source>
        <dbReference type="ARBA" id="ARBA00022801"/>
    </source>
</evidence>
<keyword evidence="2 3" id="KW-0326">Glycosidase</keyword>
<dbReference type="GO" id="GO:0005576">
    <property type="term" value="C:extracellular region"/>
    <property type="evidence" value="ECO:0007669"/>
    <property type="project" value="TreeGrafter"/>
</dbReference>
<dbReference type="PANTHER" id="PTHR31297:SF13">
    <property type="entry name" value="PUTATIVE-RELATED"/>
    <property type="match status" value="1"/>
</dbReference>
<keyword evidence="1 3" id="KW-0378">Hydrolase</keyword>
<proteinExistence type="inferred from homology"/>
<dbReference type="PANTHER" id="PTHR31297">
    <property type="entry name" value="GLUCAN ENDO-1,6-BETA-GLUCOSIDASE B"/>
    <property type="match status" value="1"/>
</dbReference>
<evidence type="ECO:0000313" key="6">
    <source>
        <dbReference type="Proteomes" id="UP000574276"/>
    </source>
</evidence>
<name>A0A839JUQ5_9FIRM</name>
<comment type="similarity">
    <text evidence="3">Belongs to the glycosyl hydrolase 5 (cellulase A) family.</text>
</comment>
<dbReference type="InterPro" id="IPR001547">
    <property type="entry name" value="Glyco_hydro_5"/>
</dbReference>
<keyword evidence="6" id="KW-1185">Reference proteome</keyword>
<dbReference type="RefSeq" id="WP_228351193.1">
    <property type="nucleotide sequence ID" value="NZ_JACEGA010000001.1"/>
</dbReference>
<evidence type="ECO:0000259" key="4">
    <source>
        <dbReference type="Pfam" id="PF00150"/>
    </source>
</evidence>
<evidence type="ECO:0000256" key="3">
    <source>
        <dbReference type="RuleBase" id="RU361153"/>
    </source>
</evidence>
<dbReference type="GO" id="GO:0009251">
    <property type="term" value="P:glucan catabolic process"/>
    <property type="evidence" value="ECO:0007669"/>
    <property type="project" value="TreeGrafter"/>
</dbReference>
<evidence type="ECO:0000256" key="2">
    <source>
        <dbReference type="ARBA" id="ARBA00023295"/>
    </source>
</evidence>
<dbReference type="AlphaFoldDB" id="A0A839JUQ5"/>
<dbReference type="Gene3D" id="3.20.20.80">
    <property type="entry name" value="Glycosidases"/>
    <property type="match status" value="1"/>
</dbReference>
<dbReference type="Proteomes" id="UP000574276">
    <property type="component" value="Unassembled WGS sequence"/>
</dbReference>
<accession>A0A839JUQ5</accession>
<dbReference type="GO" id="GO:0008422">
    <property type="term" value="F:beta-glucosidase activity"/>
    <property type="evidence" value="ECO:0007669"/>
    <property type="project" value="TreeGrafter"/>
</dbReference>
<dbReference type="GO" id="GO:0009986">
    <property type="term" value="C:cell surface"/>
    <property type="evidence" value="ECO:0007669"/>
    <property type="project" value="TreeGrafter"/>
</dbReference>
<dbReference type="SUPFAM" id="SSF51445">
    <property type="entry name" value="(Trans)glycosidases"/>
    <property type="match status" value="1"/>
</dbReference>
<dbReference type="Pfam" id="PF00150">
    <property type="entry name" value="Cellulase"/>
    <property type="match status" value="1"/>
</dbReference>
<evidence type="ECO:0000313" key="5">
    <source>
        <dbReference type="EMBL" id="MBB2181415.1"/>
    </source>
</evidence>
<organism evidence="5 6">
    <name type="scientific">Variimorphobacter saccharofermentans</name>
    <dbReference type="NCBI Taxonomy" id="2755051"/>
    <lineage>
        <taxon>Bacteria</taxon>
        <taxon>Bacillati</taxon>
        <taxon>Bacillota</taxon>
        <taxon>Clostridia</taxon>
        <taxon>Lachnospirales</taxon>
        <taxon>Lachnospiraceae</taxon>
        <taxon>Variimorphobacter</taxon>
    </lineage>
</organism>
<dbReference type="InterPro" id="IPR017853">
    <property type="entry name" value="GH"/>
</dbReference>
<dbReference type="InterPro" id="IPR050386">
    <property type="entry name" value="Glycosyl_hydrolase_5"/>
</dbReference>
<reference evidence="5 6" key="1">
    <citation type="submission" date="2020-07" db="EMBL/GenBank/DDBJ databases">
        <title>Characterization and genome sequencing of isolate MD1, a novel member within the family Lachnospiraceae.</title>
        <authorList>
            <person name="Rettenmaier R."/>
            <person name="Di Bello L."/>
            <person name="Zinser C."/>
            <person name="Scheitz K."/>
            <person name="Liebl W."/>
            <person name="Zverlov V."/>
        </authorList>
    </citation>
    <scope>NUCLEOTIDE SEQUENCE [LARGE SCALE GENOMIC DNA]</scope>
    <source>
        <strain evidence="5 6">MD1</strain>
    </source>
</reference>
<feature type="domain" description="Glycoside hydrolase family 5" evidence="4">
    <location>
        <begin position="72"/>
        <end position="327"/>
    </location>
</feature>
<dbReference type="EMBL" id="JACEGA010000001">
    <property type="protein sequence ID" value="MBB2181415.1"/>
    <property type="molecule type" value="Genomic_DNA"/>
</dbReference>
<gene>
    <name evidence="5" type="ORF">H0486_00705</name>
</gene>